<evidence type="ECO:0000256" key="5">
    <source>
        <dbReference type="ARBA" id="ARBA00012730"/>
    </source>
</evidence>
<evidence type="ECO:0000313" key="15">
    <source>
        <dbReference type="EMBL" id="ERL55689.1"/>
    </source>
</evidence>
<comment type="similarity">
    <text evidence="4 10">Belongs to the phosphohexose mutase family.</text>
</comment>
<sequence>MSTSATNGYQPATEFDPIVIDSFKAYDIRGELGVNLDEHIAYRIGRAFAQILFQRYQAAVANQASDDMVNLQPAIVIGSDIRHSSEPLKQAAIKGMIDAGVDVIDLGMTGTEEVYFATSHYHALGGIEVTASHNPINYNGLKLVKEHSKPISADDGLAEIQALAESGQFTKDNQSGKLQLLTDKGAYIEHVMTFIDTDKLKPLKLVINSGNGSAGPVVDLLIDKLIQAGAPLEIVTLHHTPDGNFPNGIPNPMIEANRIATQQAVLAHKADLGIAFDGDFDRCFLFDENGEFIDGSYIVGMLAQAFLNKYPNEAIVYDPRVIYNTEAVIKNHNGKAVISKSGHSFIKQVMRESGAVYGGEMSAHHYFRGFFYCDSGMIPWLLTIELLAITGKTLSELVTGYIHAYPSSGERNFHLTTQDAPTIIRAIEEKFSVQKPTKSTLDGLSLNFGAWRFNLRASNTEPLIRLNIESRGDEPLLATKIQEIQQWLALQGAVPA</sequence>
<comment type="cofactor">
    <cofactor evidence="2">
        <name>Mg(2+)</name>
        <dbReference type="ChEBI" id="CHEBI:18420"/>
    </cofactor>
</comment>
<evidence type="ECO:0000256" key="3">
    <source>
        <dbReference type="ARBA" id="ARBA00004699"/>
    </source>
</evidence>
<evidence type="ECO:0000256" key="6">
    <source>
        <dbReference type="ARBA" id="ARBA00022553"/>
    </source>
</evidence>
<dbReference type="EMBL" id="AUSW01000025">
    <property type="protein sequence ID" value="ERL55689.1"/>
    <property type="molecule type" value="Genomic_DNA"/>
</dbReference>
<dbReference type="PROSITE" id="PS00710">
    <property type="entry name" value="PGM_PMM"/>
    <property type="match status" value="1"/>
</dbReference>
<dbReference type="RefSeq" id="WP_021814070.1">
    <property type="nucleotide sequence ID" value="NZ_AUSW01000025.1"/>
</dbReference>
<dbReference type="InterPro" id="IPR016066">
    <property type="entry name" value="A-D-PHexomutase_CS"/>
</dbReference>
<dbReference type="PATRIC" id="fig|1354303.4.peg.1408"/>
<dbReference type="SUPFAM" id="SSF53738">
    <property type="entry name" value="Phosphoglucomutase, first 3 domains"/>
    <property type="match status" value="3"/>
</dbReference>
<protein>
    <recommendedName>
        <fullName evidence="5">phosphomannomutase</fullName>
        <ecNumber evidence="5">5.4.2.8</ecNumber>
    </recommendedName>
</protein>
<dbReference type="eggNOG" id="COG1109">
    <property type="taxonomic scope" value="Bacteria"/>
</dbReference>
<accession>U4TAF1</accession>
<evidence type="ECO:0000256" key="8">
    <source>
        <dbReference type="ARBA" id="ARBA00022842"/>
    </source>
</evidence>
<proteinExistence type="inferred from homology"/>
<dbReference type="Pfam" id="PF02880">
    <property type="entry name" value="PGM_PMM_III"/>
    <property type="match status" value="1"/>
</dbReference>
<dbReference type="InterPro" id="IPR005843">
    <property type="entry name" value="A-D-PHexomutase_C"/>
</dbReference>
<dbReference type="InterPro" id="IPR005844">
    <property type="entry name" value="A-D-PHexomutase_a/b/a-I"/>
</dbReference>
<evidence type="ECO:0000256" key="7">
    <source>
        <dbReference type="ARBA" id="ARBA00022723"/>
    </source>
</evidence>
<gene>
    <name evidence="15" type="ORF">M917_1426</name>
</gene>
<dbReference type="PANTHER" id="PTHR43771">
    <property type="entry name" value="PHOSPHOMANNOMUTASE"/>
    <property type="match status" value="1"/>
</dbReference>
<evidence type="ECO:0000259" key="12">
    <source>
        <dbReference type="Pfam" id="PF02878"/>
    </source>
</evidence>
<dbReference type="Gene3D" id="3.40.120.10">
    <property type="entry name" value="Alpha-D-Glucose-1,6-Bisphosphate, subunit A, domain 3"/>
    <property type="match status" value="3"/>
</dbReference>
<dbReference type="STRING" id="1354303.M917_1426"/>
<feature type="domain" description="Alpha-D-phosphohexomutase alpha/beta/alpha" evidence="13">
    <location>
        <begin position="186"/>
        <end position="290"/>
    </location>
</feature>
<feature type="domain" description="Alpha-D-phosphohexomutase alpha/beta/alpha" evidence="12">
    <location>
        <begin position="22"/>
        <end position="169"/>
    </location>
</feature>
<dbReference type="PANTHER" id="PTHR43771:SF1">
    <property type="entry name" value="PHOSPHOMANNOMUTASE"/>
    <property type="match status" value="1"/>
</dbReference>
<evidence type="ECO:0000256" key="10">
    <source>
        <dbReference type="RuleBase" id="RU004326"/>
    </source>
</evidence>
<evidence type="ECO:0000259" key="13">
    <source>
        <dbReference type="Pfam" id="PF02879"/>
    </source>
</evidence>
<evidence type="ECO:0000259" key="11">
    <source>
        <dbReference type="Pfam" id="PF00408"/>
    </source>
</evidence>
<dbReference type="CDD" id="cd03089">
    <property type="entry name" value="PMM_PGM"/>
    <property type="match status" value="1"/>
</dbReference>
<dbReference type="Pfam" id="PF02879">
    <property type="entry name" value="PGM_PMM_II"/>
    <property type="match status" value="1"/>
</dbReference>
<evidence type="ECO:0000259" key="14">
    <source>
        <dbReference type="Pfam" id="PF02880"/>
    </source>
</evidence>
<dbReference type="Gene3D" id="3.30.310.50">
    <property type="entry name" value="Alpha-D-phosphohexomutase, C-terminal domain"/>
    <property type="match status" value="1"/>
</dbReference>
<comment type="catalytic activity">
    <reaction evidence="1">
        <text>alpha-D-mannose 1-phosphate = D-mannose 6-phosphate</text>
        <dbReference type="Rhea" id="RHEA:11140"/>
        <dbReference type="ChEBI" id="CHEBI:58409"/>
        <dbReference type="ChEBI" id="CHEBI:58735"/>
        <dbReference type="EC" id="5.4.2.8"/>
    </reaction>
</comment>
<dbReference type="GO" id="GO:0004615">
    <property type="term" value="F:phosphomannomutase activity"/>
    <property type="evidence" value="ECO:0007669"/>
    <property type="project" value="UniProtKB-EC"/>
</dbReference>
<keyword evidence="7 10" id="KW-0479">Metal-binding</keyword>
<dbReference type="Proteomes" id="UP000016761">
    <property type="component" value="Unassembled WGS sequence"/>
</dbReference>
<feature type="domain" description="Alpha-D-phosphohexomutase alpha/beta/alpha" evidence="14">
    <location>
        <begin position="294"/>
        <end position="401"/>
    </location>
</feature>
<dbReference type="InterPro" id="IPR016055">
    <property type="entry name" value="A-D-PHexomutase_a/b/a-I/II/III"/>
</dbReference>
<evidence type="ECO:0000256" key="9">
    <source>
        <dbReference type="ARBA" id="ARBA00023235"/>
    </source>
</evidence>
<dbReference type="GO" id="GO:0005975">
    <property type="term" value="P:carbohydrate metabolic process"/>
    <property type="evidence" value="ECO:0007669"/>
    <property type="project" value="InterPro"/>
</dbReference>
<dbReference type="InterPro" id="IPR036900">
    <property type="entry name" value="A-D-PHexomutase_C_sf"/>
</dbReference>
<dbReference type="GO" id="GO:0000287">
    <property type="term" value="F:magnesium ion binding"/>
    <property type="evidence" value="ECO:0007669"/>
    <property type="project" value="InterPro"/>
</dbReference>
<evidence type="ECO:0000256" key="1">
    <source>
        <dbReference type="ARBA" id="ARBA00000586"/>
    </source>
</evidence>
<dbReference type="InterPro" id="IPR005841">
    <property type="entry name" value="Alpha-D-phosphohexomutase_SF"/>
</dbReference>
<keyword evidence="6" id="KW-0597">Phosphoprotein</keyword>
<dbReference type="AlphaFoldDB" id="U4TAF1"/>
<dbReference type="EC" id="5.4.2.8" evidence="5"/>
<dbReference type="PRINTS" id="PR00509">
    <property type="entry name" value="PGMPMM"/>
</dbReference>
<dbReference type="InterPro" id="IPR005845">
    <property type="entry name" value="A-D-PHexomutase_a/b/a-II"/>
</dbReference>
<evidence type="ECO:0000256" key="2">
    <source>
        <dbReference type="ARBA" id="ARBA00001946"/>
    </source>
</evidence>
<dbReference type="Pfam" id="PF00408">
    <property type="entry name" value="PGM_PMM_IV"/>
    <property type="match status" value="1"/>
</dbReference>
<dbReference type="SUPFAM" id="SSF55957">
    <property type="entry name" value="Phosphoglucomutase, C-terminal domain"/>
    <property type="match status" value="1"/>
</dbReference>
<comment type="pathway">
    <text evidence="3">Nucleotide-sugar biosynthesis; GDP-alpha-D-mannose biosynthesis; alpha-D-mannose 1-phosphate from D-fructose 6-phosphate: step 2/2.</text>
</comment>
<dbReference type="InterPro" id="IPR005846">
    <property type="entry name" value="A-D-PHexomutase_a/b/a-III"/>
</dbReference>
<keyword evidence="8 10" id="KW-0460">Magnesium</keyword>
<dbReference type="Pfam" id="PF02878">
    <property type="entry name" value="PGM_PMM_I"/>
    <property type="match status" value="1"/>
</dbReference>
<dbReference type="OrthoDB" id="9803322at2"/>
<keyword evidence="9 15" id="KW-0413">Isomerase</keyword>
<name>U4TAF1_9GAMM</name>
<organism evidence="15 16">
    <name type="scientific">Psychrobacter aquaticus CMS 56</name>
    <dbReference type="NCBI Taxonomy" id="1354303"/>
    <lineage>
        <taxon>Bacteria</taxon>
        <taxon>Pseudomonadati</taxon>
        <taxon>Pseudomonadota</taxon>
        <taxon>Gammaproteobacteria</taxon>
        <taxon>Moraxellales</taxon>
        <taxon>Moraxellaceae</taxon>
        <taxon>Psychrobacter</taxon>
    </lineage>
</organism>
<keyword evidence="16" id="KW-1185">Reference proteome</keyword>
<evidence type="ECO:0000313" key="16">
    <source>
        <dbReference type="Proteomes" id="UP000016761"/>
    </source>
</evidence>
<evidence type="ECO:0000256" key="4">
    <source>
        <dbReference type="ARBA" id="ARBA00010231"/>
    </source>
</evidence>
<reference evidence="15 16" key="1">
    <citation type="journal article" date="2013" name="Genome Announc.">
        <title>Draft Genome Sequence of Psychrobacter aquaticus Strain CMS 56T, Isolated from a Cyanobacterial Mat Sample Collected from Water Bodies in the McMurdo Dry Valley Region of Antarctica.</title>
        <authorList>
            <person name="Reddy G.S."/>
            <person name="Ara S."/>
            <person name="Singh A."/>
            <person name="Kumar Pinnaka A."/>
            <person name="Shivaji S."/>
        </authorList>
    </citation>
    <scope>NUCLEOTIDE SEQUENCE [LARGE SCALE GENOMIC DNA]</scope>
    <source>
        <strain evidence="15 16">CMS 56</strain>
    </source>
</reference>
<feature type="domain" description="Alpha-D-phosphohexomutase C-terminal" evidence="11">
    <location>
        <begin position="442"/>
        <end position="477"/>
    </location>
</feature>
<comment type="caution">
    <text evidence="15">The sequence shown here is derived from an EMBL/GenBank/DDBJ whole genome shotgun (WGS) entry which is preliminary data.</text>
</comment>